<keyword evidence="7 11" id="KW-0229">DNA integration</keyword>
<dbReference type="PANTHER" id="PTHR30349">
    <property type="entry name" value="PHAGE INTEGRASE-RELATED"/>
    <property type="match status" value="1"/>
</dbReference>
<dbReference type="Pfam" id="PF00589">
    <property type="entry name" value="Phage_integrase"/>
    <property type="match status" value="1"/>
</dbReference>
<dbReference type="RefSeq" id="WP_126539828.1">
    <property type="nucleotide sequence ID" value="NZ_BSPM01000002.1"/>
</dbReference>
<dbReference type="InterPro" id="IPR011932">
    <property type="entry name" value="Recomb_XerD"/>
</dbReference>
<feature type="active site" evidence="11">
    <location>
        <position position="156"/>
    </location>
</feature>
<evidence type="ECO:0000256" key="11">
    <source>
        <dbReference type="HAMAP-Rule" id="MF_01807"/>
    </source>
</evidence>
<dbReference type="InterPro" id="IPR013762">
    <property type="entry name" value="Integrase-like_cat_sf"/>
</dbReference>
<feature type="active site" evidence="11">
    <location>
        <position position="180"/>
    </location>
</feature>
<keyword evidence="9 11" id="KW-0233">DNA recombination</keyword>
<keyword evidence="5 11" id="KW-0132">Cell division</keyword>
<evidence type="ECO:0000259" key="12">
    <source>
        <dbReference type="PROSITE" id="PS51898"/>
    </source>
</evidence>
<dbReference type="Gene3D" id="1.10.150.130">
    <property type="match status" value="1"/>
</dbReference>
<dbReference type="InterPro" id="IPR004107">
    <property type="entry name" value="Integrase_SAM-like_N"/>
</dbReference>
<dbReference type="HAMAP" id="MF_01808">
    <property type="entry name" value="Recomb_XerC_XerD"/>
    <property type="match status" value="1"/>
</dbReference>
<dbReference type="GO" id="GO:0005737">
    <property type="term" value="C:cytoplasm"/>
    <property type="evidence" value="ECO:0007669"/>
    <property type="project" value="UniProtKB-SubCell"/>
</dbReference>
<dbReference type="OrthoDB" id="9801717at2"/>
<dbReference type="Pfam" id="PF02899">
    <property type="entry name" value="Phage_int_SAM_1"/>
    <property type="match status" value="1"/>
</dbReference>
<dbReference type="GO" id="GO:0009037">
    <property type="term" value="F:tyrosine-based site-specific recombinase activity"/>
    <property type="evidence" value="ECO:0007669"/>
    <property type="project" value="UniProtKB-UniRule"/>
</dbReference>
<dbReference type="Proteomes" id="UP000294547">
    <property type="component" value="Unassembled WGS sequence"/>
</dbReference>
<feature type="active site" evidence="11">
    <location>
        <position position="254"/>
    </location>
</feature>
<name>A0A4R6RD19_9HYPH</name>
<comment type="subunit">
    <text evidence="11">Forms a cyclic heterotetrameric complex composed of two molecules of XerC and two molecules of XerD.</text>
</comment>
<comment type="function">
    <text evidence="11">Site-specific tyrosine recombinase, which acts by catalyzing the cutting and rejoining of the recombining DNA molecules. The XerC-XerD complex is essential to convert dimers of the bacterial chromosome into monomers to permit their segregation at cell division. It also contributes to the segregational stability of plasmids.</text>
</comment>
<gene>
    <name evidence="11" type="primary">xerD</name>
    <name evidence="14" type="ORF">EDD54_2625</name>
</gene>
<comment type="similarity">
    <text evidence="2 11">Belongs to the 'phage' integrase family. XerD subfamily.</text>
</comment>
<evidence type="ECO:0000256" key="4">
    <source>
        <dbReference type="ARBA" id="ARBA00022490"/>
    </source>
</evidence>
<evidence type="ECO:0000256" key="9">
    <source>
        <dbReference type="ARBA" id="ARBA00023172"/>
    </source>
</evidence>
<evidence type="ECO:0000256" key="10">
    <source>
        <dbReference type="ARBA" id="ARBA00023306"/>
    </source>
</evidence>
<dbReference type="InterPro" id="IPR011010">
    <property type="entry name" value="DNA_brk_join_enz"/>
</dbReference>
<feature type="active site" evidence="11">
    <location>
        <position position="277"/>
    </location>
</feature>
<accession>A0A4R6RD19</accession>
<dbReference type="GO" id="GO:0003677">
    <property type="term" value="F:DNA binding"/>
    <property type="evidence" value="ECO:0007669"/>
    <property type="project" value="UniProtKB-UniRule"/>
</dbReference>
<evidence type="ECO:0000256" key="8">
    <source>
        <dbReference type="ARBA" id="ARBA00023125"/>
    </source>
</evidence>
<sequence>MAAHLTEAFLEALAVERGAAANTLAAYGRDLAEYAAFLKARGRSVADAGRADVTAFVADLSARGLARTTQARRLSAVRQLHKFLFAEGRRSDDPTTTVDRPKPARPLPKVLSMDEVGRMLDTAALLAAADTEKPRDKLRTLRFSAMMEVLYASGLRVSELVGLPAAAVRADTRAMTVRGKGGKERLVPLGARGREAVLAYRAALKAAGGAGGRHLFPAESESGHVTRQAFARELKAFAAGLGIAPAKVSPHVVRHAFASHLLSNGADLRVVQELLGHADIATTQIYTHVLEHRLAALVADHHPLSGG</sequence>
<dbReference type="HAMAP" id="MF_01807">
    <property type="entry name" value="Recomb_XerD"/>
    <property type="match status" value="1"/>
</dbReference>
<dbReference type="PROSITE" id="PS51898">
    <property type="entry name" value="TYR_RECOMBINASE"/>
    <property type="match status" value="1"/>
</dbReference>
<evidence type="ECO:0000256" key="2">
    <source>
        <dbReference type="ARBA" id="ARBA00010450"/>
    </source>
</evidence>
<dbReference type="SUPFAM" id="SSF56349">
    <property type="entry name" value="DNA breaking-rejoining enzymes"/>
    <property type="match status" value="1"/>
</dbReference>
<dbReference type="GO" id="GO:0006313">
    <property type="term" value="P:DNA transposition"/>
    <property type="evidence" value="ECO:0007669"/>
    <property type="project" value="UniProtKB-UniRule"/>
</dbReference>
<reference evidence="14 15" key="1">
    <citation type="submission" date="2019-03" db="EMBL/GenBank/DDBJ databases">
        <title>Genomic Encyclopedia of Type Strains, Phase IV (KMG-IV): sequencing the most valuable type-strain genomes for metagenomic binning, comparative biology and taxonomic classification.</title>
        <authorList>
            <person name="Goeker M."/>
        </authorList>
    </citation>
    <scope>NUCLEOTIDE SEQUENCE [LARGE SCALE GENOMIC DNA]</scope>
    <source>
        <strain evidence="14 15">DSM 102969</strain>
    </source>
</reference>
<evidence type="ECO:0000256" key="6">
    <source>
        <dbReference type="ARBA" id="ARBA00022829"/>
    </source>
</evidence>
<keyword evidence="8 11" id="KW-0238">DNA-binding</keyword>
<dbReference type="NCBIfam" id="NF001399">
    <property type="entry name" value="PRK00283.1"/>
    <property type="match status" value="1"/>
</dbReference>
<organism evidence="14 15">
    <name type="scientific">Oharaeibacter diazotrophicus</name>
    <dbReference type="NCBI Taxonomy" id="1920512"/>
    <lineage>
        <taxon>Bacteria</taxon>
        <taxon>Pseudomonadati</taxon>
        <taxon>Pseudomonadota</taxon>
        <taxon>Alphaproteobacteria</taxon>
        <taxon>Hyphomicrobiales</taxon>
        <taxon>Pleomorphomonadaceae</taxon>
        <taxon>Oharaeibacter</taxon>
    </lineage>
</organism>
<dbReference type="Gene3D" id="1.10.443.10">
    <property type="entry name" value="Intergrase catalytic core"/>
    <property type="match status" value="1"/>
</dbReference>
<feature type="domain" description="Tyr recombinase" evidence="12">
    <location>
        <begin position="106"/>
        <end position="299"/>
    </location>
</feature>
<dbReference type="PROSITE" id="PS51900">
    <property type="entry name" value="CB"/>
    <property type="match status" value="1"/>
</dbReference>
<dbReference type="GO" id="GO:0051301">
    <property type="term" value="P:cell division"/>
    <property type="evidence" value="ECO:0007669"/>
    <property type="project" value="UniProtKB-KW"/>
</dbReference>
<dbReference type="EMBL" id="SNXY01000008">
    <property type="protein sequence ID" value="TDP84022.1"/>
    <property type="molecule type" value="Genomic_DNA"/>
</dbReference>
<feature type="domain" description="Core-binding (CB)" evidence="13">
    <location>
        <begin position="1"/>
        <end position="85"/>
    </location>
</feature>
<keyword evidence="4 11" id="KW-0963">Cytoplasm</keyword>
<evidence type="ECO:0000256" key="7">
    <source>
        <dbReference type="ARBA" id="ARBA00022908"/>
    </source>
</evidence>
<dbReference type="AlphaFoldDB" id="A0A4R6RD19"/>
<dbReference type="InterPro" id="IPR044068">
    <property type="entry name" value="CB"/>
</dbReference>
<feature type="active site" description="O-(3'-phospho-DNA)-tyrosine intermediate" evidence="11">
    <location>
        <position position="286"/>
    </location>
</feature>
<dbReference type="InterPro" id="IPR010998">
    <property type="entry name" value="Integrase_recombinase_N"/>
</dbReference>
<dbReference type="GO" id="GO:0007059">
    <property type="term" value="P:chromosome segregation"/>
    <property type="evidence" value="ECO:0007669"/>
    <property type="project" value="UniProtKB-UniRule"/>
</dbReference>
<protein>
    <recommendedName>
        <fullName evidence="3 11">Tyrosine recombinase XerD</fullName>
    </recommendedName>
</protein>
<evidence type="ECO:0000256" key="5">
    <source>
        <dbReference type="ARBA" id="ARBA00022618"/>
    </source>
</evidence>
<evidence type="ECO:0000256" key="3">
    <source>
        <dbReference type="ARBA" id="ARBA00015810"/>
    </source>
</evidence>
<evidence type="ECO:0000256" key="1">
    <source>
        <dbReference type="ARBA" id="ARBA00004496"/>
    </source>
</evidence>
<feature type="active site" evidence="11">
    <location>
        <position position="251"/>
    </location>
</feature>
<proteinExistence type="inferred from homology"/>
<dbReference type="InterPro" id="IPR050090">
    <property type="entry name" value="Tyrosine_recombinase_XerCD"/>
</dbReference>
<dbReference type="InterPro" id="IPR002104">
    <property type="entry name" value="Integrase_catalytic"/>
</dbReference>
<dbReference type="InterPro" id="IPR023009">
    <property type="entry name" value="Tyrosine_recombinase_XerC/XerD"/>
</dbReference>
<comment type="subcellular location">
    <subcellularLocation>
        <location evidence="1 11">Cytoplasm</location>
    </subcellularLocation>
</comment>
<evidence type="ECO:0000313" key="15">
    <source>
        <dbReference type="Proteomes" id="UP000294547"/>
    </source>
</evidence>
<keyword evidence="15" id="KW-1185">Reference proteome</keyword>
<dbReference type="PANTHER" id="PTHR30349:SF90">
    <property type="entry name" value="TYROSINE RECOMBINASE XERD"/>
    <property type="match status" value="1"/>
</dbReference>
<evidence type="ECO:0000313" key="14">
    <source>
        <dbReference type="EMBL" id="TDP84022.1"/>
    </source>
</evidence>
<keyword evidence="6 11" id="KW-0159">Chromosome partition</keyword>
<evidence type="ECO:0000259" key="13">
    <source>
        <dbReference type="PROSITE" id="PS51900"/>
    </source>
</evidence>
<keyword evidence="10 11" id="KW-0131">Cell cycle</keyword>
<comment type="caution">
    <text evidence="14">The sequence shown here is derived from an EMBL/GenBank/DDBJ whole genome shotgun (WGS) entry which is preliminary data.</text>
</comment>